<dbReference type="InterPro" id="IPR036388">
    <property type="entry name" value="WH-like_DNA-bd_sf"/>
</dbReference>
<sequence>MAETSIKTPAKVVTLWERGLSYGKVAAEVSVSKSFVHFWVKRWQTENENVALKTKPSFHKSYRSITSKLPAPNRANISAHARHTQSASYNKVEFFPRHTENRLNFAHANINRDWDSVIFTDEKVFSTSQDTRMLIWRPNNTRLDPRNVVTIRQSSRITLAYWDWMSSAGPGELTCIGTRMNAAEYIRILEDVLLPSVRVVYPPPHRITLVQDNSAVHTAAAVKEWFQQHQEDIEVLLWPAKSPDLNPIENLWAECGNCVMAQFHEIDITFINMLLAFGNILEDRKLAPI</sequence>
<dbReference type="InterPro" id="IPR052338">
    <property type="entry name" value="Transposase_5"/>
</dbReference>
<comment type="caution">
    <text evidence="3">The sequence shown here is derived from an EMBL/GenBank/DDBJ whole genome shotgun (WGS) entry which is preliminary data.</text>
</comment>
<dbReference type="PANTHER" id="PTHR23022">
    <property type="entry name" value="TRANSPOSABLE ELEMENT-RELATED"/>
    <property type="match status" value="1"/>
</dbReference>
<dbReference type="Pfam" id="PF13358">
    <property type="entry name" value="DDE_3"/>
    <property type="match status" value="1"/>
</dbReference>
<evidence type="ECO:0000313" key="3">
    <source>
        <dbReference type="EMBL" id="KAK9675088.1"/>
    </source>
</evidence>
<comment type="subcellular location">
    <subcellularLocation>
        <location evidence="1">Nucleus</location>
    </subcellularLocation>
</comment>
<name>A0AAW1HG47_POPJA</name>
<organism evidence="3 4">
    <name type="scientific">Popillia japonica</name>
    <name type="common">Japanese beetle</name>
    <dbReference type="NCBI Taxonomy" id="7064"/>
    <lineage>
        <taxon>Eukaryota</taxon>
        <taxon>Metazoa</taxon>
        <taxon>Ecdysozoa</taxon>
        <taxon>Arthropoda</taxon>
        <taxon>Hexapoda</taxon>
        <taxon>Insecta</taxon>
        <taxon>Pterygota</taxon>
        <taxon>Neoptera</taxon>
        <taxon>Endopterygota</taxon>
        <taxon>Coleoptera</taxon>
        <taxon>Polyphaga</taxon>
        <taxon>Scarabaeiformia</taxon>
        <taxon>Scarabaeidae</taxon>
        <taxon>Rutelinae</taxon>
        <taxon>Popillia</taxon>
    </lineage>
</organism>
<gene>
    <name evidence="3" type="ORF">QE152_g40646</name>
</gene>
<dbReference type="GO" id="GO:0004519">
    <property type="term" value="F:endonuclease activity"/>
    <property type="evidence" value="ECO:0007669"/>
    <property type="project" value="UniProtKB-KW"/>
</dbReference>
<keyword evidence="3" id="KW-0255">Endonuclease</keyword>
<proteinExistence type="predicted"/>
<dbReference type="Gene3D" id="1.10.10.10">
    <property type="entry name" value="Winged helix-like DNA-binding domain superfamily/Winged helix DNA-binding domain"/>
    <property type="match status" value="1"/>
</dbReference>
<reference evidence="3 4" key="1">
    <citation type="journal article" date="2024" name="BMC Genomics">
        <title>De novo assembly and annotation of Popillia japonica's genome with initial clues to its potential as an invasive pest.</title>
        <authorList>
            <person name="Cucini C."/>
            <person name="Boschi S."/>
            <person name="Funari R."/>
            <person name="Cardaioli E."/>
            <person name="Iannotti N."/>
            <person name="Marturano G."/>
            <person name="Paoli F."/>
            <person name="Bruttini M."/>
            <person name="Carapelli A."/>
            <person name="Frati F."/>
            <person name="Nardi F."/>
        </authorList>
    </citation>
    <scope>NUCLEOTIDE SEQUENCE [LARGE SCALE GENOMIC DNA]</scope>
    <source>
        <strain evidence="3">DMR45628</strain>
    </source>
</reference>
<keyword evidence="4" id="KW-1185">Reference proteome</keyword>
<evidence type="ECO:0000259" key="2">
    <source>
        <dbReference type="Pfam" id="PF13358"/>
    </source>
</evidence>
<dbReference type="Gene3D" id="3.30.420.10">
    <property type="entry name" value="Ribonuclease H-like superfamily/Ribonuclease H"/>
    <property type="match status" value="1"/>
</dbReference>
<dbReference type="InterPro" id="IPR036397">
    <property type="entry name" value="RNaseH_sf"/>
</dbReference>
<keyword evidence="3" id="KW-0378">Hydrolase</keyword>
<dbReference type="EMBL" id="JASPKY010001281">
    <property type="protein sequence ID" value="KAK9675088.1"/>
    <property type="molecule type" value="Genomic_DNA"/>
</dbReference>
<keyword evidence="3" id="KW-0540">Nuclease</keyword>
<protein>
    <submittedName>
        <fullName evidence="3">DDE superfamily endonuclease</fullName>
    </submittedName>
</protein>
<dbReference type="AlphaFoldDB" id="A0AAW1HG47"/>
<dbReference type="GO" id="GO:0003676">
    <property type="term" value="F:nucleic acid binding"/>
    <property type="evidence" value="ECO:0007669"/>
    <property type="project" value="InterPro"/>
</dbReference>
<dbReference type="InterPro" id="IPR009057">
    <property type="entry name" value="Homeodomain-like_sf"/>
</dbReference>
<accession>A0AAW1HG47</accession>
<feature type="domain" description="Tc1-like transposase DDE" evidence="2">
    <location>
        <begin position="117"/>
        <end position="255"/>
    </location>
</feature>
<dbReference type="PANTHER" id="PTHR23022:SF134">
    <property type="entry name" value="TRANSPOSABLE ELEMENT TC1 TRANSPOSASE"/>
    <property type="match status" value="1"/>
</dbReference>
<dbReference type="Proteomes" id="UP001458880">
    <property type="component" value="Unassembled WGS sequence"/>
</dbReference>
<evidence type="ECO:0000313" key="4">
    <source>
        <dbReference type="Proteomes" id="UP001458880"/>
    </source>
</evidence>
<dbReference type="InterPro" id="IPR038717">
    <property type="entry name" value="Tc1-like_DDE_dom"/>
</dbReference>
<evidence type="ECO:0000256" key="1">
    <source>
        <dbReference type="ARBA" id="ARBA00004123"/>
    </source>
</evidence>
<dbReference type="GO" id="GO:0005634">
    <property type="term" value="C:nucleus"/>
    <property type="evidence" value="ECO:0007669"/>
    <property type="project" value="UniProtKB-SubCell"/>
</dbReference>
<dbReference type="SUPFAM" id="SSF46689">
    <property type="entry name" value="Homeodomain-like"/>
    <property type="match status" value="1"/>
</dbReference>